<dbReference type="InterPro" id="IPR036909">
    <property type="entry name" value="Cyt_c-like_dom_sf"/>
</dbReference>
<dbReference type="GO" id="GO:0046872">
    <property type="term" value="F:metal ion binding"/>
    <property type="evidence" value="ECO:0007669"/>
    <property type="project" value="UniProtKB-KW"/>
</dbReference>
<dbReference type="PROSITE" id="PS51007">
    <property type="entry name" value="CYTC"/>
    <property type="match status" value="1"/>
</dbReference>
<dbReference type="InterPro" id="IPR009056">
    <property type="entry name" value="Cyt_c-like_dom"/>
</dbReference>
<evidence type="ECO:0000256" key="3">
    <source>
        <dbReference type="ARBA" id="ARBA00023004"/>
    </source>
</evidence>
<dbReference type="GO" id="GO:0009055">
    <property type="term" value="F:electron transfer activity"/>
    <property type="evidence" value="ECO:0007669"/>
    <property type="project" value="InterPro"/>
</dbReference>
<evidence type="ECO:0000259" key="6">
    <source>
        <dbReference type="PROSITE" id="PS51007"/>
    </source>
</evidence>
<dbReference type="InterPro" id="IPR051459">
    <property type="entry name" value="Cytochrome_c-type_DH"/>
</dbReference>
<dbReference type="GO" id="GO:0020037">
    <property type="term" value="F:heme binding"/>
    <property type="evidence" value="ECO:0007669"/>
    <property type="project" value="InterPro"/>
</dbReference>
<dbReference type="Gene3D" id="1.10.760.10">
    <property type="entry name" value="Cytochrome c-like domain"/>
    <property type="match status" value="1"/>
</dbReference>
<keyword evidence="1 4" id="KW-0349">Heme</keyword>
<keyword evidence="8" id="KW-1185">Reference proteome</keyword>
<keyword evidence="3 4" id="KW-0408">Iron</keyword>
<comment type="caution">
    <text evidence="7">The sequence shown here is derived from an EMBL/GenBank/DDBJ whole genome shotgun (WGS) entry which is preliminary data.</text>
</comment>
<evidence type="ECO:0000256" key="1">
    <source>
        <dbReference type="ARBA" id="ARBA00022617"/>
    </source>
</evidence>
<sequence>MSLTAAPRLILLAAAVVAFAGGTRPAAVSAQDKPGNKAAVEPASAGRELYEQICQACHMPDAKGGMGAGTGVPALAGNAHLADKTFVIARVWHGYGGMPRFGALLSPEQVAAVTTYVRSHFNAYPDPVTVEEVAKVADGAPPQVACNCTH</sequence>
<feature type="chain" id="PRO_5031281914" evidence="5">
    <location>
        <begin position="21"/>
        <end position="150"/>
    </location>
</feature>
<keyword evidence="2 4" id="KW-0479">Metal-binding</keyword>
<dbReference type="PANTHER" id="PTHR35008:SF4">
    <property type="entry name" value="BLL4482 PROTEIN"/>
    <property type="match status" value="1"/>
</dbReference>
<evidence type="ECO:0000313" key="7">
    <source>
        <dbReference type="EMBL" id="MBC2668866.1"/>
    </source>
</evidence>
<evidence type="ECO:0000256" key="2">
    <source>
        <dbReference type="ARBA" id="ARBA00022723"/>
    </source>
</evidence>
<organism evidence="7 8">
    <name type="scientific">Novosphingobium piscinae</name>
    <dbReference type="NCBI Taxonomy" id="1507448"/>
    <lineage>
        <taxon>Bacteria</taxon>
        <taxon>Pseudomonadati</taxon>
        <taxon>Pseudomonadota</taxon>
        <taxon>Alphaproteobacteria</taxon>
        <taxon>Sphingomonadales</taxon>
        <taxon>Sphingomonadaceae</taxon>
        <taxon>Novosphingobium</taxon>
    </lineage>
</organism>
<gene>
    <name evidence="7" type="ORF">H7F53_06905</name>
</gene>
<reference evidence="7 8" key="1">
    <citation type="submission" date="2020-08" db="EMBL/GenBank/DDBJ databases">
        <title>The genome sequence of type strain Novosphingobium piscinae KCTC 42194.</title>
        <authorList>
            <person name="Liu Y."/>
        </authorList>
    </citation>
    <scope>NUCLEOTIDE SEQUENCE [LARGE SCALE GENOMIC DNA]</scope>
    <source>
        <strain evidence="7 8">KCTC 42194</strain>
    </source>
</reference>
<dbReference type="AlphaFoldDB" id="A0A7X1FXS1"/>
<dbReference type="Proteomes" id="UP000551327">
    <property type="component" value="Unassembled WGS sequence"/>
</dbReference>
<evidence type="ECO:0000256" key="5">
    <source>
        <dbReference type="SAM" id="SignalP"/>
    </source>
</evidence>
<dbReference type="Pfam" id="PF13442">
    <property type="entry name" value="Cytochrome_CBB3"/>
    <property type="match status" value="1"/>
</dbReference>
<feature type="domain" description="Cytochrome c" evidence="6">
    <location>
        <begin position="41"/>
        <end position="121"/>
    </location>
</feature>
<feature type="signal peptide" evidence="5">
    <location>
        <begin position="1"/>
        <end position="20"/>
    </location>
</feature>
<name>A0A7X1FXS1_9SPHN</name>
<proteinExistence type="predicted"/>
<dbReference type="SUPFAM" id="SSF46626">
    <property type="entry name" value="Cytochrome c"/>
    <property type="match status" value="1"/>
</dbReference>
<protein>
    <submittedName>
        <fullName evidence="7">Cytochrome c</fullName>
    </submittedName>
</protein>
<evidence type="ECO:0000313" key="8">
    <source>
        <dbReference type="Proteomes" id="UP000551327"/>
    </source>
</evidence>
<accession>A0A7X1FXS1</accession>
<dbReference type="RefSeq" id="WP_185678757.1">
    <property type="nucleotide sequence ID" value="NZ_JACLAX010000005.1"/>
</dbReference>
<keyword evidence="5" id="KW-0732">Signal</keyword>
<dbReference type="EMBL" id="JACLAX010000005">
    <property type="protein sequence ID" value="MBC2668866.1"/>
    <property type="molecule type" value="Genomic_DNA"/>
</dbReference>
<dbReference type="PANTHER" id="PTHR35008">
    <property type="entry name" value="BLL4482 PROTEIN-RELATED"/>
    <property type="match status" value="1"/>
</dbReference>
<evidence type="ECO:0000256" key="4">
    <source>
        <dbReference type="PROSITE-ProRule" id="PRU00433"/>
    </source>
</evidence>